<feature type="domain" description="Alanyl-transfer RNA synthetases family profile" evidence="4">
    <location>
        <begin position="1"/>
        <end position="268"/>
    </location>
</feature>
<evidence type="ECO:0000256" key="2">
    <source>
        <dbReference type="ARBA" id="ARBA00004496"/>
    </source>
</evidence>
<dbReference type="PROSITE" id="PS50860">
    <property type="entry name" value="AA_TRNA_LIGASE_II_ALA"/>
    <property type="match status" value="1"/>
</dbReference>
<comment type="cofactor">
    <cofactor evidence="1">
        <name>Zn(2+)</name>
        <dbReference type="ChEBI" id="CHEBI:29105"/>
    </cofactor>
</comment>
<dbReference type="GO" id="GO:0005737">
    <property type="term" value="C:cytoplasm"/>
    <property type="evidence" value="ECO:0007669"/>
    <property type="project" value="UniProtKB-SubCell"/>
</dbReference>
<evidence type="ECO:0000313" key="5">
    <source>
        <dbReference type="EMBL" id="KPI38681.1"/>
    </source>
</evidence>
<dbReference type="SUPFAM" id="SSF55186">
    <property type="entry name" value="ThrRS/AlaRS common domain"/>
    <property type="match status" value="1"/>
</dbReference>
<keyword evidence="5" id="KW-0436">Ligase</keyword>
<dbReference type="AlphaFoldDB" id="A0A0N0NKY5"/>
<evidence type="ECO:0000256" key="3">
    <source>
        <dbReference type="ARBA" id="ARBA00008429"/>
    </source>
</evidence>
<name>A0A0N0NKY5_9EURO</name>
<dbReference type="InterPro" id="IPR012947">
    <property type="entry name" value="tRNA_SAD"/>
</dbReference>
<dbReference type="Proteomes" id="UP000038010">
    <property type="component" value="Unassembled WGS sequence"/>
</dbReference>
<dbReference type="InterPro" id="IPR018165">
    <property type="entry name" value="Ala-tRNA-synth_IIc_core"/>
</dbReference>
<evidence type="ECO:0000256" key="1">
    <source>
        <dbReference type="ARBA" id="ARBA00001947"/>
    </source>
</evidence>
<dbReference type="STRING" id="1664694.A0A0N0NKY5"/>
<dbReference type="GO" id="GO:0006419">
    <property type="term" value="P:alanyl-tRNA aminoacylation"/>
    <property type="evidence" value="ECO:0007669"/>
    <property type="project" value="InterPro"/>
</dbReference>
<proteinExistence type="inferred from homology"/>
<dbReference type="GO" id="GO:0004813">
    <property type="term" value="F:alanine-tRNA ligase activity"/>
    <property type="evidence" value="ECO:0007669"/>
    <property type="project" value="InterPro"/>
</dbReference>
<evidence type="ECO:0000259" key="4">
    <source>
        <dbReference type="PROSITE" id="PS50860"/>
    </source>
</evidence>
<reference evidence="5 6" key="1">
    <citation type="submission" date="2015-06" db="EMBL/GenBank/DDBJ databases">
        <title>Draft genome of the ant-associated black yeast Phialophora attae CBS 131958.</title>
        <authorList>
            <person name="Moreno L.F."/>
            <person name="Stielow B.J."/>
            <person name="de Hoog S."/>
            <person name="Vicente V.A."/>
            <person name="Weiss V.A."/>
            <person name="de Vries M."/>
            <person name="Cruz L.M."/>
            <person name="Souza E.M."/>
        </authorList>
    </citation>
    <scope>NUCLEOTIDE SEQUENCE [LARGE SCALE GENOMIC DNA]</scope>
    <source>
        <strain evidence="5 6">CBS 131958</strain>
    </source>
</reference>
<dbReference type="InterPro" id="IPR051335">
    <property type="entry name" value="Alanyl-tRNA_Editing_Enzymes"/>
</dbReference>
<sequence>MPCTKLLYQEQGSLHQHDASIVGIEALPTPEDATKSEQPANSHVLYLDETIFHVQGGGQPFDVGTIRPSPDSVNGNDATSHTKNQSEFHVTSVRNGEANTVRHAGYFVPATTDQPFQPKTKVHLSIDVPRRQLHSRIHSAGHILGVAIMRLSRAGTLPPLTETKAKHYPGDASVEFQGLIDGKFKDAIQQATDELVAEGRPLHIRFWSREECEKNGVALPEKIDGDMFRAVEIEGCGAYACGGTHVSKTDEVGRVVVRSIRRQKGGTRVGYFVEEK</sequence>
<accession>A0A0N0NKY5</accession>
<dbReference type="EMBL" id="LFJN01000018">
    <property type="protein sequence ID" value="KPI38681.1"/>
    <property type="molecule type" value="Genomic_DNA"/>
</dbReference>
<dbReference type="InterPro" id="IPR009000">
    <property type="entry name" value="Transl_B-barrel_sf"/>
</dbReference>
<dbReference type="VEuPathDB" id="FungiDB:AB675_4132"/>
<organism evidence="5 6">
    <name type="scientific">Cyphellophora attinorum</name>
    <dbReference type="NCBI Taxonomy" id="1664694"/>
    <lineage>
        <taxon>Eukaryota</taxon>
        <taxon>Fungi</taxon>
        <taxon>Dikarya</taxon>
        <taxon>Ascomycota</taxon>
        <taxon>Pezizomycotina</taxon>
        <taxon>Eurotiomycetes</taxon>
        <taxon>Chaetothyriomycetidae</taxon>
        <taxon>Chaetothyriales</taxon>
        <taxon>Cyphellophoraceae</taxon>
        <taxon>Cyphellophora</taxon>
    </lineage>
</organism>
<comment type="caution">
    <text evidence="5">The sequence shown here is derived from an EMBL/GenBank/DDBJ whole genome shotgun (WGS) entry which is preliminary data.</text>
</comment>
<dbReference type="Gene3D" id="2.40.30.130">
    <property type="match status" value="1"/>
</dbReference>
<dbReference type="OrthoDB" id="288942at2759"/>
<dbReference type="PANTHER" id="PTHR43462:SF2">
    <property type="entry name" value="THREONYL AND ALANYL TRNA SYNTHETASE SECOND ADDITIONAL DOMAIN-CONTAINING PROTEIN"/>
    <property type="match status" value="1"/>
</dbReference>
<evidence type="ECO:0000313" key="6">
    <source>
        <dbReference type="Proteomes" id="UP000038010"/>
    </source>
</evidence>
<keyword evidence="6" id="KW-1185">Reference proteome</keyword>
<protein>
    <submittedName>
        <fullName evidence="5">Alanine--tRNA ligase</fullName>
    </submittedName>
</protein>
<dbReference type="GeneID" id="28736128"/>
<dbReference type="Gene3D" id="3.30.980.10">
    <property type="entry name" value="Threonyl-trna Synthetase, Chain A, domain 2"/>
    <property type="match status" value="1"/>
</dbReference>
<comment type="subcellular location">
    <subcellularLocation>
        <location evidence="2">Cytoplasm</location>
    </subcellularLocation>
</comment>
<dbReference type="InterPro" id="IPR018163">
    <property type="entry name" value="Thr/Ala-tRNA-synth_IIc_edit"/>
</dbReference>
<dbReference type="GO" id="GO:0005524">
    <property type="term" value="F:ATP binding"/>
    <property type="evidence" value="ECO:0007669"/>
    <property type="project" value="InterPro"/>
</dbReference>
<dbReference type="RefSeq" id="XP_017998644.1">
    <property type="nucleotide sequence ID" value="XM_018144248.1"/>
</dbReference>
<dbReference type="Pfam" id="PF07973">
    <property type="entry name" value="tRNA_SAD"/>
    <property type="match status" value="1"/>
</dbReference>
<dbReference type="PANTHER" id="PTHR43462">
    <property type="entry name" value="ALANYL-TRNA EDITING PROTEIN"/>
    <property type="match status" value="1"/>
</dbReference>
<comment type="similarity">
    <text evidence="3">Belongs to the class-II aminoacyl-tRNA synthetase family. Alax-L subfamily.</text>
</comment>
<dbReference type="GO" id="GO:0003676">
    <property type="term" value="F:nucleic acid binding"/>
    <property type="evidence" value="ECO:0007669"/>
    <property type="project" value="InterPro"/>
</dbReference>
<gene>
    <name evidence="5" type="ORF">AB675_4132</name>
</gene>
<dbReference type="SUPFAM" id="SSF50447">
    <property type="entry name" value="Translation proteins"/>
    <property type="match status" value="1"/>
</dbReference>